<evidence type="ECO:0000313" key="2">
    <source>
        <dbReference type="Proteomes" id="UP000887458"/>
    </source>
</evidence>
<dbReference type="Proteomes" id="UP000887458">
    <property type="component" value="Unassembled WGS sequence"/>
</dbReference>
<name>A0ABQ8JAT4_DERPT</name>
<organism evidence="1 2">
    <name type="scientific">Dermatophagoides pteronyssinus</name>
    <name type="common">European house dust mite</name>
    <dbReference type="NCBI Taxonomy" id="6956"/>
    <lineage>
        <taxon>Eukaryota</taxon>
        <taxon>Metazoa</taxon>
        <taxon>Ecdysozoa</taxon>
        <taxon>Arthropoda</taxon>
        <taxon>Chelicerata</taxon>
        <taxon>Arachnida</taxon>
        <taxon>Acari</taxon>
        <taxon>Acariformes</taxon>
        <taxon>Sarcoptiformes</taxon>
        <taxon>Astigmata</taxon>
        <taxon>Psoroptidia</taxon>
        <taxon>Analgoidea</taxon>
        <taxon>Pyroglyphidae</taxon>
        <taxon>Dermatophagoidinae</taxon>
        <taxon>Dermatophagoides</taxon>
    </lineage>
</organism>
<sequence>MKNITLSKRKSFMHVLLLSKYFGLFTIKCGQQGLNESDKEKKHVTFKRFPDTNVQDKFSRVLKR</sequence>
<accession>A0ABQ8JAT4</accession>
<proteinExistence type="predicted"/>
<evidence type="ECO:0000313" key="1">
    <source>
        <dbReference type="EMBL" id="KAH9419668.1"/>
    </source>
</evidence>
<reference evidence="1 2" key="2">
    <citation type="journal article" date="2022" name="Mol. Biol. Evol.">
        <title>Comparative Genomics Reveals Insights into the Divergent Evolution of Astigmatic Mites and Household Pest Adaptations.</title>
        <authorList>
            <person name="Xiong Q."/>
            <person name="Wan A.T."/>
            <person name="Liu X."/>
            <person name="Fung C.S."/>
            <person name="Xiao X."/>
            <person name="Malainual N."/>
            <person name="Hou J."/>
            <person name="Wang L."/>
            <person name="Wang M."/>
            <person name="Yang K.Y."/>
            <person name="Cui Y."/>
            <person name="Leung E.L."/>
            <person name="Nong W."/>
            <person name="Shin S.K."/>
            <person name="Au S.W."/>
            <person name="Jeong K.Y."/>
            <person name="Chew F.T."/>
            <person name="Hui J.H."/>
            <person name="Leung T.F."/>
            <person name="Tungtrongchitr A."/>
            <person name="Zhong N."/>
            <person name="Liu Z."/>
            <person name="Tsui S.K."/>
        </authorList>
    </citation>
    <scope>NUCLEOTIDE SEQUENCE [LARGE SCALE GENOMIC DNA]</scope>
    <source>
        <strain evidence="1">Derp</strain>
    </source>
</reference>
<reference evidence="1 2" key="1">
    <citation type="journal article" date="2018" name="J. Allergy Clin. Immunol.">
        <title>High-quality assembly of Dermatophagoides pteronyssinus genome and transcriptome reveals a wide range of novel allergens.</title>
        <authorList>
            <person name="Liu X.Y."/>
            <person name="Yang K.Y."/>
            <person name="Wang M.Q."/>
            <person name="Kwok J.S."/>
            <person name="Zeng X."/>
            <person name="Yang Z."/>
            <person name="Xiao X.J."/>
            <person name="Lau C.P."/>
            <person name="Li Y."/>
            <person name="Huang Z.M."/>
            <person name="Ba J.G."/>
            <person name="Yim A.K."/>
            <person name="Ouyang C.Y."/>
            <person name="Ngai S.M."/>
            <person name="Chan T.F."/>
            <person name="Leung E.L."/>
            <person name="Liu L."/>
            <person name="Liu Z.G."/>
            <person name="Tsui S.K."/>
        </authorList>
    </citation>
    <scope>NUCLEOTIDE SEQUENCE [LARGE SCALE GENOMIC DNA]</scope>
    <source>
        <strain evidence="1">Derp</strain>
    </source>
</reference>
<comment type="caution">
    <text evidence="1">The sequence shown here is derived from an EMBL/GenBank/DDBJ whole genome shotgun (WGS) entry which is preliminary data.</text>
</comment>
<protein>
    <submittedName>
        <fullName evidence="1">Uncharacterized protein</fullName>
    </submittedName>
</protein>
<keyword evidence="2" id="KW-1185">Reference proteome</keyword>
<gene>
    <name evidence="1" type="ORF">DERP_015364</name>
</gene>
<dbReference type="EMBL" id="NJHN03000057">
    <property type="protein sequence ID" value="KAH9419668.1"/>
    <property type="molecule type" value="Genomic_DNA"/>
</dbReference>